<evidence type="ECO:0000256" key="6">
    <source>
        <dbReference type="ARBA" id="ARBA00037900"/>
    </source>
</evidence>
<dbReference type="InterPro" id="IPR002048">
    <property type="entry name" value="EF_hand_dom"/>
</dbReference>
<feature type="domain" description="EF-hand" evidence="10">
    <location>
        <begin position="91"/>
        <end position="126"/>
    </location>
</feature>
<reference evidence="11 12" key="1">
    <citation type="submission" date="2024-02" db="EMBL/GenBank/DDBJ databases">
        <authorList>
            <person name="Chen Y."/>
            <person name="Shah S."/>
            <person name="Dougan E. K."/>
            <person name="Thang M."/>
            <person name="Chan C."/>
        </authorList>
    </citation>
    <scope>NUCLEOTIDE SEQUENCE [LARGE SCALE GENOMIC DNA]</scope>
</reference>
<dbReference type="PANTHER" id="PTHR11080:SF2">
    <property type="entry name" value="LD05707P"/>
    <property type="match status" value="1"/>
</dbReference>
<dbReference type="InterPro" id="IPR036380">
    <property type="entry name" value="Isochorismatase-like_sf"/>
</dbReference>
<evidence type="ECO:0000256" key="1">
    <source>
        <dbReference type="ARBA" id="ARBA00006336"/>
    </source>
</evidence>
<dbReference type="SUPFAM" id="SSF52499">
    <property type="entry name" value="Isochorismatase-like hydrolases"/>
    <property type="match status" value="1"/>
</dbReference>
<dbReference type="Pfam" id="PF13499">
    <property type="entry name" value="EF-hand_7"/>
    <property type="match status" value="1"/>
</dbReference>
<gene>
    <name evidence="11" type="ORF">CCMP2556_LOCUS556</name>
</gene>
<dbReference type="EC" id="3.5.1.19" evidence="7"/>
<comment type="similarity">
    <text evidence="1">Belongs to the isochorismatase family.</text>
</comment>
<dbReference type="SUPFAM" id="SSF47473">
    <property type="entry name" value="EF-hand"/>
    <property type="match status" value="1"/>
</dbReference>
<dbReference type="InterPro" id="IPR052347">
    <property type="entry name" value="Isochorismatase_Nicotinamidase"/>
</dbReference>
<dbReference type="InterPro" id="IPR000868">
    <property type="entry name" value="Isochorismatase-like_dom"/>
</dbReference>
<evidence type="ECO:0000256" key="3">
    <source>
        <dbReference type="ARBA" id="ARBA00022723"/>
    </source>
</evidence>
<comment type="pathway">
    <text evidence="6">Cofactor biosynthesis; nicotinate biosynthesis; nicotinate from nicotinamide: step 1/1.</text>
</comment>
<dbReference type="SMART" id="SM00054">
    <property type="entry name" value="EFh"/>
    <property type="match status" value="2"/>
</dbReference>
<dbReference type="PROSITE" id="PS50222">
    <property type="entry name" value="EF_HAND_2"/>
    <property type="match status" value="2"/>
</dbReference>
<dbReference type="PANTHER" id="PTHR11080">
    <property type="entry name" value="PYRAZINAMIDASE/NICOTINAMIDASE"/>
    <property type="match status" value="1"/>
</dbReference>
<dbReference type="Gene3D" id="3.40.50.850">
    <property type="entry name" value="Isochorismatase-like"/>
    <property type="match status" value="1"/>
</dbReference>
<keyword evidence="3" id="KW-0479">Metal-binding</keyword>
<dbReference type="PROSITE" id="PS00018">
    <property type="entry name" value="EF_HAND_1"/>
    <property type="match status" value="2"/>
</dbReference>
<dbReference type="Proteomes" id="UP001642484">
    <property type="component" value="Unassembled WGS sequence"/>
</dbReference>
<evidence type="ECO:0000256" key="4">
    <source>
        <dbReference type="ARBA" id="ARBA00022801"/>
    </source>
</evidence>
<proteinExistence type="inferred from homology"/>
<keyword evidence="12" id="KW-1185">Reference proteome</keyword>
<organism evidence="11 12">
    <name type="scientific">Durusdinium trenchii</name>
    <dbReference type="NCBI Taxonomy" id="1381693"/>
    <lineage>
        <taxon>Eukaryota</taxon>
        <taxon>Sar</taxon>
        <taxon>Alveolata</taxon>
        <taxon>Dinophyceae</taxon>
        <taxon>Suessiales</taxon>
        <taxon>Symbiodiniaceae</taxon>
        <taxon>Durusdinium</taxon>
    </lineage>
</organism>
<feature type="domain" description="EF-hand" evidence="10">
    <location>
        <begin position="53"/>
        <end position="88"/>
    </location>
</feature>
<evidence type="ECO:0000313" key="11">
    <source>
        <dbReference type="EMBL" id="CAK8986588.1"/>
    </source>
</evidence>
<name>A0ABP0HA67_9DINO</name>
<dbReference type="CDD" id="cd00051">
    <property type="entry name" value="EFh"/>
    <property type="match status" value="1"/>
</dbReference>
<dbReference type="Gene3D" id="1.10.238.10">
    <property type="entry name" value="EF-hand"/>
    <property type="match status" value="1"/>
</dbReference>
<keyword evidence="5" id="KW-0106">Calcium</keyword>
<evidence type="ECO:0000259" key="10">
    <source>
        <dbReference type="PROSITE" id="PS50222"/>
    </source>
</evidence>
<sequence>MFGFCCGLGGFYDGPSQLALPSCSCFCVEACCSTSLPSRSWYGPVLWQKWSELTHENSADIFKQFDYNSNGELEASELRNFLKAAFPRTELSKEELSELVTQFDSDQNGTIGLNELRAFLRCYNPESKTIQRKTALLVIDVQNDFISGSLAVQNSETIVKVINQIRDKFDCVVISYDWHPQDHCSFVESANDGKVKIKETEGVGTFQAFSQVTLLGDQDRAEHSQMLYPRHCVQKTWGSECHKDLVVKKEDMSVYKGQKANIDSYSAFFDNCKANDTGLTKQLEDAGVTDVYCCGLVFDICVKSSALHGAENGFRVSVIEDACKPLNETEVEGTRKLLANAGVQVMSSAEATREVSVQMSGSMPLKEFLQSGERVPGLPGRKTTSQLAEVDMFGLGNPHEPLVEITDLSLQHGEGEYQHAPAQTLGRFTQKGWSPQLLNATDLYASSGKYTGRLGMYMSVARSHGRKYRGWTSTSPASCEYCTKEDDCTSGMERHLADCVRTGDLKRMEEELEDEEKDLEPWEDSEVFEAWGHKGAQLHDSDAEDGVSASDHPEPNLFATHVFSDDREVIHCVPRTTGDLDSFGRQEPKMCVTVKVTVPALTMRDESTRLIEAKLNTTLQVIANATQKADANASASGKSRRQAVAEVQAEANASYNATAYAEATYTAYAEATDRATATYKAVATAEAKEKTKVGATDVTAAARRNGTGAATKIANATRSVKAKGEAGVLVKLNQSGHGKASAEAEEKATVHLEDVERVTKNATVTVEGHGGLKKVFQATATAKAIVEAKACISARQARKMLSEQTMKDSGKSFARAVYKKAEREAYAEAKDRATRTAVKLATEAAQKRIDQDIEHQVKDYTEALAHREELEKMALEDAVNSTRDLKESLQAKAVKEAMQKAVEKVKTEAPLEAQRRADAKAKKAAEDQATKLATEEAREEAQEGLEKKAVIKAREEAQDLNWRDDWAPDDWGEVMGWGSKIGRRSAQFDILEEGK</sequence>
<evidence type="ECO:0000256" key="2">
    <source>
        <dbReference type="ARBA" id="ARBA00022642"/>
    </source>
</evidence>
<dbReference type="EMBL" id="CAXAMN010000126">
    <property type="protein sequence ID" value="CAK8986588.1"/>
    <property type="molecule type" value="Genomic_DNA"/>
</dbReference>
<dbReference type="InterPro" id="IPR018247">
    <property type="entry name" value="EF_Hand_1_Ca_BS"/>
</dbReference>
<keyword evidence="4" id="KW-0378">Hydrolase</keyword>
<comment type="caution">
    <text evidence="11">The sequence shown here is derived from an EMBL/GenBank/DDBJ whole genome shotgun (WGS) entry which is preliminary data.</text>
</comment>
<evidence type="ECO:0000256" key="8">
    <source>
        <dbReference type="ARBA" id="ARBA00043224"/>
    </source>
</evidence>
<dbReference type="Pfam" id="PF00857">
    <property type="entry name" value="Isochorismatase"/>
    <property type="match status" value="1"/>
</dbReference>
<dbReference type="InterPro" id="IPR011992">
    <property type="entry name" value="EF-hand-dom_pair"/>
</dbReference>
<evidence type="ECO:0000256" key="5">
    <source>
        <dbReference type="ARBA" id="ARBA00022837"/>
    </source>
</evidence>
<accession>A0ABP0HA67</accession>
<protein>
    <recommendedName>
        <fullName evidence="7">nicotinamidase</fullName>
        <ecNumber evidence="7">3.5.1.19</ecNumber>
    </recommendedName>
    <alternativeName>
        <fullName evidence="8">Nicotinamide deamidase</fullName>
    </alternativeName>
</protein>
<keyword evidence="2" id="KW-0662">Pyridine nucleotide biosynthesis</keyword>
<evidence type="ECO:0000256" key="9">
    <source>
        <dbReference type="SAM" id="MobiDB-lite"/>
    </source>
</evidence>
<feature type="region of interest" description="Disordered" evidence="9">
    <location>
        <begin position="917"/>
        <end position="946"/>
    </location>
</feature>
<evidence type="ECO:0000313" key="12">
    <source>
        <dbReference type="Proteomes" id="UP001642484"/>
    </source>
</evidence>
<evidence type="ECO:0000256" key="7">
    <source>
        <dbReference type="ARBA" id="ARBA00039017"/>
    </source>
</evidence>